<evidence type="ECO:0000313" key="2">
    <source>
        <dbReference type="EMBL" id="KKM89244.1"/>
    </source>
</evidence>
<comment type="caution">
    <text evidence="2">The sequence shown here is derived from an EMBL/GenBank/DDBJ whole genome shotgun (WGS) entry which is preliminary data.</text>
</comment>
<dbReference type="EMBL" id="LAZR01006849">
    <property type="protein sequence ID" value="KKM89244.1"/>
    <property type="molecule type" value="Genomic_DNA"/>
</dbReference>
<name>A0A0F9L352_9ZZZZ</name>
<sequence>MKKWVESPHQDAIVGWLVTGIEKEQTTVENALVLAYTMGLLYKPKERAFMRDDTGI</sequence>
<gene>
    <name evidence="2" type="ORF">LCGC14_1250580</name>
    <name evidence="1" type="ORF">LCGC14_2581430</name>
</gene>
<proteinExistence type="predicted"/>
<dbReference type="AlphaFoldDB" id="A0A0F9L352"/>
<dbReference type="EMBL" id="LAZR01043105">
    <property type="protein sequence ID" value="KKL07894.1"/>
    <property type="molecule type" value="Genomic_DNA"/>
</dbReference>
<evidence type="ECO:0000313" key="1">
    <source>
        <dbReference type="EMBL" id="KKL07894.1"/>
    </source>
</evidence>
<protein>
    <submittedName>
        <fullName evidence="2">Uncharacterized protein</fullName>
    </submittedName>
</protein>
<accession>A0A0F9L352</accession>
<reference evidence="2" key="1">
    <citation type="journal article" date="2015" name="Nature">
        <title>Complex archaea that bridge the gap between prokaryotes and eukaryotes.</title>
        <authorList>
            <person name="Spang A."/>
            <person name="Saw J.H."/>
            <person name="Jorgensen S.L."/>
            <person name="Zaremba-Niedzwiedzka K."/>
            <person name="Martijn J."/>
            <person name="Lind A.E."/>
            <person name="van Eijk R."/>
            <person name="Schleper C."/>
            <person name="Guy L."/>
            <person name="Ettema T.J."/>
        </authorList>
    </citation>
    <scope>NUCLEOTIDE SEQUENCE</scope>
</reference>
<organism evidence="2">
    <name type="scientific">marine sediment metagenome</name>
    <dbReference type="NCBI Taxonomy" id="412755"/>
    <lineage>
        <taxon>unclassified sequences</taxon>
        <taxon>metagenomes</taxon>
        <taxon>ecological metagenomes</taxon>
    </lineage>
</organism>